<protein>
    <submittedName>
        <fullName evidence="13">Oxidoreductase FAD/NAD(P)-binding domain protein</fullName>
    </submittedName>
</protein>
<dbReference type="PRINTS" id="PR00371">
    <property type="entry name" value="FPNCR"/>
</dbReference>
<dbReference type="PIRSF" id="PIRSF006816">
    <property type="entry name" value="Cyc3_hyd_g"/>
    <property type="match status" value="1"/>
</dbReference>
<keyword evidence="2 10" id="KW-0285">Flavoprotein</keyword>
<dbReference type="GO" id="GO:0016491">
    <property type="term" value="F:oxidoreductase activity"/>
    <property type="evidence" value="ECO:0007669"/>
    <property type="project" value="InterPro"/>
</dbReference>
<dbReference type="InterPro" id="IPR039261">
    <property type="entry name" value="FNR_nucleotide-bd"/>
</dbReference>
<dbReference type="Gene3D" id="2.40.30.10">
    <property type="entry name" value="Translation factors"/>
    <property type="match status" value="1"/>
</dbReference>
<feature type="binding site" evidence="11">
    <location>
        <position position="247"/>
    </location>
    <ligand>
        <name>[2Fe-2S] cluster</name>
        <dbReference type="ChEBI" id="CHEBI:190135"/>
    </ligand>
</feature>
<dbReference type="InterPro" id="IPR001709">
    <property type="entry name" value="Flavoprot_Pyr_Nucl_cyt_Rdtase"/>
</dbReference>
<dbReference type="SUPFAM" id="SSF63380">
    <property type="entry name" value="Riboflavin synthase domain-like"/>
    <property type="match status" value="1"/>
</dbReference>
<dbReference type="EMBL" id="LCBL01000002">
    <property type="protein sequence ID" value="KKS09301.1"/>
    <property type="molecule type" value="Genomic_DNA"/>
</dbReference>
<feature type="domain" description="FAD-binding FR-type" evidence="12">
    <location>
        <begin position="6"/>
        <end position="106"/>
    </location>
</feature>
<evidence type="ECO:0000256" key="6">
    <source>
        <dbReference type="ARBA" id="ARBA00022982"/>
    </source>
</evidence>
<dbReference type="Gene3D" id="3.40.50.80">
    <property type="entry name" value="Nucleotide-binding domain of ferredoxin-NADP reductase (FNR) module"/>
    <property type="match status" value="1"/>
</dbReference>
<dbReference type="GO" id="GO:0050660">
    <property type="term" value="F:flavin adenine dinucleotide binding"/>
    <property type="evidence" value="ECO:0007669"/>
    <property type="project" value="InterPro"/>
</dbReference>
<evidence type="ECO:0000259" key="12">
    <source>
        <dbReference type="PROSITE" id="PS51384"/>
    </source>
</evidence>
<dbReference type="SUPFAM" id="SSF52343">
    <property type="entry name" value="Ferredoxin reductase-like, C-terminal NADP-linked domain"/>
    <property type="match status" value="1"/>
</dbReference>
<dbReference type="InterPro" id="IPR012165">
    <property type="entry name" value="Cyt_c3_hydrogenase_gsu"/>
</dbReference>
<dbReference type="InterPro" id="IPR001433">
    <property type="entry name" value="OxRdtase_FAD/NAD-bd"/>
</dbReference>
<dbReference type="GO" id="GO:0006221">
    <property type="term" value="P:pyrimidine nucleotide biosynthetic process"/>
    <property type="evidence" value="ECO:0007669"/>
    <property type="project" value="InterPro"/>
</dbReference>
<keyword evidence="8 11" id="KW-0411">Iron-sulfur</keyword>
<keyword evidence="3 11" id="KW-0001">2Fe-2S</keyword>
<comment type="cofactor">
    <cofactor evidence="10">
        <name>FAD</name>
        <dbReference type="ChEBI" id="CHEBI:57692"/>
    </cofactor>
    <text evidence="10">Binds 1 FAD per subunit.</text>
</comment>
<dbReference type="AlphaFoldDB" id="A0A0G0YID4"/>
<comment type="cofactor">
    <cofactor evidence="11">
        <name>[2Fe-2S] cluster</name>
        <dbReference type="ChEBI" id="CHEBI:190135"/>
    </cofactor>
    <text evidence="11">Binds 1 [2Fe-2S] cluster per subunit.</text>
</comment>
<dbReference type="Pfam" id="PF00970">
    <property type="entry name" value="FAD_binding_6"/>
    <property type="match status" value="1"/>
</dbReference>
<keyword evidence="6" id="KW-0249">Electron transport</keyword>
<keyword evidence="1" id="KW-0813">Transport</keyword>
<evidence type="ECO:0000256" key="2">
    <source>
        <dbReference type="ARBA" id="ARBA00022630"/>
    </source>
</evidence>
<name>A0A0G0YID4_UNCC2</name>
<dbReference type="GO" id="GO:0046872">
    <property type="term" value="F:metal ion binding"/>
    <property type="evidence" value="ECO:0007669"/>
    <property type="project" value="UniProtKB-KW"/>
</dbReference>
<dbReference type="CDD" id="cd06221">
    <property type="entry name" value="sulfite_reductase_like"/>
    <property type="match status" value="1"/>
</dbReference>
<evidence type="ECO:0000256" key="4">
    <source>
        <dbReference type="ARBA" id="ARBA00022723"/>
    </source>
</evidence>
<dbReference type="Pfam" id="PF10418">
    <property type="entry name" value="DHODB_Fe-S_bind"/>
    <property type="match status" value="1"/>
</dbReference>
<dbReference type="InterPro" id="IPR017938">
    <property type="entry name" value="Riboflavin_synthase-like_b-brl"/>
</dbReference>
<comment type="caution">
    <text evidence="13">The sequence shown here is derived from an EMBL/GenBank/DDBJ whole genome shotgun (WGS) entry which is preliminary data.</text>
</comment>
<dbReference type="Gene3D" id="2.10.240.10">
    <property type="entry name" value="Dihydroorotate dehydrogenase, electron transfer subunit"/>
    <property type="match status" value="1"/>
</dbReference>
<evidence type="ECO:0000256" key="10">
    <source>
        <dbReference type="PIRSR" id="PIRSR006816-1"/>
    </source>
</evidence>
<keyword evidence="5 10" id="KW-0274">FAD</keyword>
<dbReference type="PROSITE" id="PS51384">
    <property type="entry name" value="FAD_FR"/>
    <property type="match status" value="1"/>
</dbReference>
<dbReference type="InterPro" id="IPR050353">
    <property type="entry name" value="PyrK_electron_transfer"/>
</dbReference>
<keyword evidence="4 11" id="KW-0479">Metal-binding</keyword>
<sequence length="274" mass="30372">MPKNLYYPNKAKIIFIEEQAPGMRLFGIRFSDKNIHQSFNFVPGQFVFLSLLGHGEFPVSISSHPNEKDCLELLIRNVGAVTGALFGLNVGAEVGIRGPFGNGFDIRKLYGKDLVVVAGGCGVAPLRSLMKGVLIERKKFNKIYFLYGARTPKDMLFKKDIQAWRKQCGVYLTVDEPDSSWKENVGLITTLFGSIRVDKAAVAVTCGSPAMFKFVLVELKALGLKDSNIYLSLERRMKCGIGKCQHCTCGDKYVCLDGPVFAFSEIKENPEVLL</sequence>
<dbReference type="InterPro" id="IPR019480">
    <property type="entry name" value="Dihydroorotate_DH_Fe-S-bd"/>
</dbReference>
<dbReference type="InterPro" id="IPR037117">
    <property type="entry name" value="Dihydroorotate_DH_ele_sf"/>
</dbReference>
<evidence type="ECO:0000256" key="9">
    <source>
        <dbReference type="ARBA" id="ARBA00034078"/>
    </source>
</evidence>
<organism evidence="13 14">
    <name type="scientific">candidate division CPR2 bacterium GW2011_GWC1_41_48</name>
    <dbReference type="NCBI Taxonomy" id="1618344"/>
    <lineage>
        <taxon>Bacteria</taxon>
        <taxon>Bacteria division CPR2</taxon>
    </lineage>
</organism>
<evidence type="ECO:0000256" key="5">
    <source>
        <dbReference type="ARBA" id="ARBA00022827"/>
    </source>
</evidence>
<evidence type="ECO:0000313" key="14">
    <source>
        <dbReference type="Proteomes" id="UP000033869"/>
    </source>
</evidence>
<evidence type="ECO:0000313" key="13">
    <source>
        <dbReference type="EMBL" id="KKS09301.1"/>
    </source>
</evidence>
<feature type="binding site" evidence="11">
    <location>
        <position position="244"/>
    </location>
    <ligand>
        <name>[2Fe-2S] cluster</name>
        <dbReference type="ChEBI" id="CHEBI:190135"/>
    </ligand>
</feature>
<evidence type="ECO:0000256" key="3">
    <source>
        <dbReference type="ARBA" id="ARBA00022714"/>
    </source>
</evidence>
<comment type="cofactor">
    <cofactor evidence="9">
        <name>[2Fe-2S] cluster</name>
        <dbReference type="ChEBI" id="CHEBI:190135"/>
    </cofactor>
</comment>
<dbReference type="PANTHER" id="PTHR43513">
    <property type="entry name" value="DIHYDROOROTATE DEHYDROGENASE B (NAD(+)), ELECTRON TRANSFER SUBUNIT"/>
    <property type="match status" value="1"/>
</dbReference>
<feature type="binding site" evidence="11">
    <location>
        <position position="255"/>
    </location>
    <ligand>
        <name>[2Fe-2S] cluster</name>
        <dbReference type="ChEBI" id="CHEBI:190135"/>
    </ligand>
</feature>
<gene>
    <name evidence="13" type="ORF">UU65_C0002G0079</name>
</gene>
<dbReference type="Pfam" id="PF00175">
    <property type="entry name" value="NAD_binding_1"/>
    <property type="match status" value="1"/>
</dbReference>
<dbReference type="PANTHER" id="PTHR43513:SF1">
    <property type="entry name" value="ANAEROBIC SULFITE REDUCTASE SUBUNIT B"/>
    <property type="match status" value="1"/>
</dbReference>
<evidence type="ECO:0000256" key="8">
    <source>
        <dbReference type="ARBA" id="ARBA00023014"/>
    </source>
</evidence>
<evidence type="ECO:0000256" key="7">
    <source>
        <dbReference type="ARBA" id="ARBA00023004"/>
    </source>
</evidence>
<keyword evidence="7 11" id="KW-0408">Iron</keyword>
<feature type="binding site" evidence="10">
    <location>
        <begin position="74"/>
        <end position="76"/>
    </location>
    <ligand>
        <name>FAD</name>
        <dbReference type="ChEBI" id="CHEBI:57692"/>
    </ligand>
</feature>
<dbReference type="PRINTS" id="PR00410">
    <property type="entry name" value="PHEHYDRXLASE"/>
</dbReference>
<evidence type="ECO:0000256" key="11">
    <source>
        <dbReference type="PIRSR" id="PIRSR006816-2"/>
    </source>
</evidence>
<evidence type="ECO:0000256" key="1">
    <source>
        <dbReference type="ARBA" id="ARBA00022448"/>
    </source>
</evidence>
<dbReference type="GO" id="GO:0051537">
    <property type="term" value="F:2 iron, 2 sulfur cluster binding"/>
    <property type="evidence" value="ECO:0007669"/>
    <property type="project" value="UniProtKB-KW"/>
</dbReference>
<dbReference type="InterPro" id="IPR008333">
    <property type="entry name" value="Cbr1-like_FAD-bd_dom"/>
</dbReference>
<reference evidence="13 14" key="1">
    <citation type="journal article" date="2015" name="Nature">
        <title>rRNA introns, odd ribosomes, and small enigmatic genomes across a large radiation of phyla.</title>
        <authorList>
            <person name="Brown C.T."/>
            <person name="Hug L.A."/>
            <person name="Thomas B.C."/>
            <person name="Sharon I."/>
            <person name="Castelle C.J."/>
            <person name="Singh A."/>
            <person name="Wilkins M.J."/>
            <person name="Williams K.H."/>
            <person name="Banfield J.F."/>
        </authorList>
    </citation>
    <scope>NUCLEOTIDE SEQUENCE [LARGE SCALE GENOMIC DNA]</scope>
</reference>
<proteinExistence type="predicted"/>
<accession>A0A0G0YID4</accession>
<feature type="binding site" evidence="11">
    <location>
        <position position="239"/>
    </location>
    <ligand>
        <name>[2Fe-2S] cluster</name>
        <dbReference type="ChEBI" id="CHEBI:190135"/>
    </ligand>
</feature>
<dbReference type="Proteomes" id="UP000033869">
    <property type="component" value="Unassembled WGS sequence"/>
</dbReference>
<dbReference type="InterPro" id="IPR017927">
    <property type="entry name" value="FAD-bd_FR_type"/>
</dbReference>